<dbReference type="FunFam" id="3.30.470.20:FF:000029">
    <property type="entry name" value="N5-carboxyaminoimidazole ribonucleotide synthase"/>
    <property type="match status" value="1"/>
</dbReference>
<evidence type="ECO:0000313" key="9">
    <source>
        <dbReference type="Proteomes" id="UP000280344"/>
    </source>
</evidence>
<dbReference type="SUPFAM" id="SSF51246">
    <property type="entry name" value="Rudiment single hybrid motif"/>
    <property type="match status" value="1"/>
</dbReference>
<dbReference type="InterPro" id="IPR003135">
    <property type="entry name" value="ATP-grasp_carboxylate-amine"/>
</dbReference>
<dbReference type="InterPro" id="IPR040686">
    <property type="entry name" value="PurK_C"/>
</dbReference>
<dbReference type="AlphaFoldDB" id="A0A3S9PUH4"/>
<gene>
    <name evidence="5 6" type="primary">purK</name>
    <name evidence="8" type="ORF">EJ997_00200</name>
</gene>
<comment type="catalytic activity">
    <reaction evidence="5 6">
        <text>5-amino-1-(5-phospho-beta-D-ribosyl)imidazole + hydrogencarbonate + ATP = 5-carboxyamino-1-(5-phospho-D-ribosyl)imidazole + ADP + phosphate + 2 H(+)</text>
        <dbReference type="Rhea" id="RHEA:19317"/>
        <dbReference type="ChEBI" id="CHEBI:15378"/>
        <dbReference type="ChEBI" id="CHEBI:17544"/>
        <dbReference type="ChEBI" id="CHEBI:30616"/>
        <dbReference type="ChEBI" id="CHEBI:43474"/>
        <dbReference type="ChEBI" id="CHEBI:58730"/>
        <dbReference type="ChEBI" id="CHEBI:137981"/>
        <dbReference type="ChEBI" id="CHEBI:456216"/>
        <dbReference type="EC" id="6.3.4.18"/>
    </reaction>
</comment>
<dbReference type="RefSeq" id="WP_126702788.1">
    <property type="nucleotide sequence ID" value="NZ_CP034593.1"/>
</dbReference>
<evidence type="ECO:0000313" key="8">
    <source>
        <dbReference type="EMBL" id="AZQ75978.1"/>
    </source>
</evidence>
<keyword evidence="2 5" id="KW-0547">Nucleotide-binding</keyword>
<dbReference type="InterPro" id="IPR011761">
    <property type="entry name" value="ATP-grasp"/>
</dbReference>
<sequence>MTQKVVGTGARAGAPVVCVIGGGQLARMMQEAAIPLGIELRALVETEDGSAGQAIPYSTVGHAEDRDAIVEFVGQNVVTVEHEHIPDEILREIGSRPSADALRFAQDKLIMRNSLDAPHPQWREAHSAEEIDAAIVELGGTAIAKTPTDGYDGKGVAVVTSAADIPWDWADGDRILLEEKVEFTMEVAQLIARSPSGEVKAWPLVQSTQKDGICWEVIAPAPVDYALAERAEEIAKQIAEQTGVVGVLAVEMFVVGDRLLVNELAMRPHNTGHWSIDGAVTSQFEQHLRAVLDLPLGDTSPTQPWSVMVNLLGSQLADPREALGEVWKQDPGVKVHMYGKEVKPLRKIGHVTVCGNDLEDVRRRAHVAITIFEGKES</sequence>
<keyword evidence="3 5" id="KW-0658">Purine biosynthesis</keyword>
<dbReference type="NCBIfam" id="NF004680">
    <property type="entry name" value="PRK06019.1-6"/>
    <property type="match status" value="1"/>
</dbReference>
<dbReference type="Gene3D" id="3.40.50.20">
    <property type="match status" value="1"/>
</dbReference>
<comment type="similarity">
    <text evidence="5 6">Belongs to the PurK/PurT family.</text>
</comment>
<feature type="binding site" evidence="5">
    <location>
        <position position="186"/>
    </location>
    <ligand>
        <name>ATP</name>
        <dbReference type="ChEBI" id="CHEBI:30616"/>
    </ligand>
</feature>
<evidence type="ECO:0000259" key="7">
    <source>
        <dbReference type="PROSITE" id="PS50975"/>
    </source>
</evidence>
<comment type="subunit">
    <text evidence="5 6">Homodimer.</text>
</comment>
<dbReference type="SUPFAM" id="SSF52440">
    <property type="entry name" value="PreATP-grasp domain"/>
    <property type="match status" value="1"/>
</dbReference>
<dbReference type="InterPro" id="IPR005875">
    <property type="entry name" value="PurK"/>
</dbReference>
<dbReference type="GO" id="GO:0034028">
    <property type="term" value="F:5-(carboxyamino)imidazole ribonucleotide synthase activity"/>
    <property type="evidence" value="ECO:0007669"/>
    <property type="project" value="UniProtKB-UniRule"/>
</dbReference>
<organism evidence="8 9">
    <name type="scientific">Flaviflexus ciconiae</name>
    <dbReference type="NCBI Taxonomy" id="2496867"/>
    <lineage>
        <taxon>Bacteria</taxon>
        <taxon>Bacillati</taxon>
        <taxon>Actinomycetota</taxon>
        <taxon>Actinomycetes</taxon>
        <taxon>Actinomycetales</taxon>
        <taxon>Actinomycetaceae</taxon>
        <taxon>Flaviflexus</taxon>
    </lineage>
</organism>
<dbReference type="Proteomes" id="UP000280344">
    <property type="component" value="Chromosome"/>
</dbReference>
<dbReference type="GO" id="GO:0004638">
    <property type="term" value="F:phosphoribosylaminoimidazole carboxylase activity"/>
    <property type="evidence" value="ECO:0007669"/>
    <property type="project" value="InterPro"/>
</dbReference>
<dbReference type="GO" id="GO:0005524">
    <property type="term" value="F:ATP binding"/>
    <property type="evidence" value="ECO:0007669"/>
    <property type="project" value="UniProtKB-UniRule"/>
</dbReference>
<feature type="binding site" evidence="5">
    <location>
        <begin position="262"/>
        <end position="263"/>
    </location>
    <ligand>
        <name>ATP</name>
        <dbReference type="ChEBI" id="CHEBI:30616"/>
    </ligand>
</feature>
<keyword evidence="1 5" id="KW-0436">Ligase</keyword>
<evidence type="ECO:0000256" key="5">
    <source>
        <dbReference type="HAMAP-Rule" id="MF_01928"/>
    </source>
</evidence>
<protein>
    <recommendedName>
        <fullName evidence="5 6">N5-carboxyaminoimidazole ribonucleotide synthase</fullName>
        <shortName evidence="5 6">N5-CAIR synthase</shortName>
        <ecNumber evidence="5 6">6.3.4.18</ecNumber>
    </recommendedName>
    <alternativeName>
        <fullName evidence="5 6">5-(carboxyamino)imidazole ribonucleotide synthetase</fullName>
    </alternativeName>
</protein>
<dbReference type="GO" id="GO:0005829">
    <property type="term" value="C:cytosol"/>
    <property type="evidence" value="ECO:0007669"/>
    <property type="project" value="TreeGrafter"/>
</dbReference>
<comment type="caution">
    <text evidence="5">Lacks conserved residue(s) required for the propagation of feature annotation.</text>
</comment>
<feature type="binding site" evidence="5">
    <location>
        <begin position="178"/>
        <end position="181"/>
    </location>
    <ligand>
        <name>ATP</name>
        <dbReference type="ChEBI" id="CHEBI:30616"/>
    </ligand>
</feature>
<keyword evidence="9" id="KW-1185">Reference proteome</keyword>
<evidence type="ECO:0000256" key="4">
    <source>
        <dbReference type="ARBA" id="ARBA00022840"/>
    </source>
</evidence>
<keyword evidence="4 5" id="KW-0067">ATP-binding</keyword>
<dbReference type="InterPro" id="IPR011054">
    <property type="entry name" value="Rudment_hybrid_motif"/>
</dbReference>
<dbReference type="Pfam" id="PF17769">
    <property type="entry name" value="PurK_C"/>
    <property type="match status" value="1"/>
</dbReference>
<comment type="function">
    <text evidence="5">Catalyzes the ATP-dependent conversion of 5-aminoimidazole ribonucleotide (AIR) and HCO(3)(-) to N5-carboxyaminoimidazole ribonucleotide (N5-CAIR).</text>
</comment>
<dbReference type="GO" id="GO:0006189">
    <property type="term" value="P:'de novo' IMP biosynthetic process"/>
    <property type="evidence" value="ECO:0007669"/>
    <property type="project" value="UniProtKB-UniRule"/>
</dbReference>
<dbReference type="PANTHER" id="PTHR11609:SF5">
    <property type="entry name" value="PHOSPHORIBOSYLAMINOIMIDAZOLE CARBOXYLASE"/>
    <property type="match status" value="1"/>
</dbReference>
<dbReference type="PROSITE" id="PS50975">
    <property type="entry name" value="ATP_GRASP"/>
    <property type="match status" value="1"/>
</dbReference>
<feature type="binding site" evidence="5">
    <location>
        <position position="145"/>
    </location>
    <ligand>
        <name>ATP</name>
        <dbReference type="ChEBI" id="CHEBI:30616"/>
    </ligand>
</feature>
<comment type="pathway">
    <text evidence="5 6">Purine metabolism; IMP biosynthesis via de novo pathway; 5-amino-1-(5-phospho-D-ribosyl)imidazole-4-carboxylate from 5-amino-1-(5-phospho-D-ribosyl)imidazole (N5-CAIR route): step 1/2.</text>
</comment>
<dbReference type="Gene3D" id="3.30.470.20">
    <property type="entry name" value="ATP-grasp fold, B domain"/>
    <property type="match status" value="1"/>
</dbReference>
<dbReference type="NCBIfam" id="NF004679">
    <property type="entry name" value="PRK06019.1-5"/>
    <property type="match status" value="1"/>
</dbReference>
<dbReference type="UniPathway" id="UPA00074">
    <property type="reaction ID" value="UER00942"/>
</dbReference>
<dbReference type="OrthoDB" id="9804625at2"/>
<proteinExistence type="inferred from homology"/>
<dbReference type="EC" id="6.3.4.18" evidence="5 6"/>
<dbReference type="Pfam" id="PF02222">
    <property type="entry name" value="ATP-grasp"/>
    <property type="match status" value="1"/>
</dbReference>
<dbReference type="EMBL" id="CP034593">
    <property type="protein sequence ID" value="AZQ75978.1"/>
    <property type="molecule type" value="Genomic_DNA"/>
</dbReference>
<evidence type="ECO:0000256" key="6">
    <source>
        <dbReference type="RuleBase" id="RU361200"/>
    </source>
</evidence>
<dbReference type="Pfam" id="PF22660">
    <property type="entry name" value="RS_preATP-grasp-like"/>
    <property type="match status" value="1"/>
</dbReference>
<feature type="binding site" evidence="5">
    <location>
        <position position="108"/>
    </location>
    <ligand>
        <name>ATP</name>
        <dbReference type="ChEBI" id="CHEBI:30616"/>
    </ligand>
</feature>
<dbReference type="HAMAP" id="MF_01928">
    <property type="entry name" value="PurK"/>
    <property type="match status" value="1"/>
</dbReference>
<evidence type="ECO:0000256" key="1">
    <source>
        <dbReference type="ARBA" id="ARBA00022598"/>
    </source>
</evidence>
<dbReference type="InterPro" id="IPR054350">
    <property type="entry name" value="PurT/PurK_preATP-grasp"/>
</dbReference>
<comment type="function">
    <text evidence="6">Catalyzes the ATP-dependent conversion of 5-aminoimidazole ribonucleotide (AIR) and HCO(3)- to N5-carboxyaminoimidazole ribonucleotide (N5-CAIR).</text>
</comment>
<reference evidence="8 9" key="1">
    <citation type="submission" date="2018-12" db="EMBL/GenBank/DDBJ databases">
        <title>Complete genome sequence of Flaviflexus sp. H23T48.</title>
        <authorList>
            <person name="Bae J.-W."/>
            <person name="Lee J.-Y."/>
        </authorList>
    </citation>
    <scope>NUCLEOTIDE SEQUENCE [LARGE SCALE GENOMIC DNA]</scope>
    <source>
        <strain evidence="8 9">H23T48</strain>
    </source>
</reference>
<evidence type="ECO:0000256" key="2">
    <source>
        <dbReference type="ARBA" id="ARBA00022741"/>
    </source>
</evidence>
<dbReference type="Gene3D" id="3.30.1490.20">
    <property type="entry name" value="ATP-grasp fold, A domain"/>
    <property type="match status" value="1"/>
</dbReference>
<dbReference type="PANTHER" id="PTHR11609">
    <property type="entry name" value="PURINE BIOSYNTHESIS PROTEIN 6/7, PUR6/7"/>
    <property type="match status" value="1"/>
</dbReference>
<dbReference type="KEGG" id="flh:EJ997_00200"/>
<feature type="domain" description="ATP-grasp" evidence="7">
    <location>
        <begin position="109"/>
        <end position="292"/>
    </location>
</feature>
<evidence type="ECO:0000256" key="3">
    <source>
        <dbReference type="ARBA" id="ARBA00022755"/>
    </source>
</evidence>
<dbReference type="GO" id="GO:0046872">
    <property type="term" value="F:metal ion binding"/>
    <property type="evidence" value="ECO:0007669"/>
    <property type="project" value="InterPro"/>
</dbReference>
<dbReference type="SUPFAM" id="SSF56059">
    <property type="entry name" value="Glutathione synthetase ATP-binding domain-like"/>
    <property type="match status" value="1"/>
</dbReference>
<dbReference type="NCBIfam" id="TIGR01161">
    <property type="entry name" value="purK"/>
    <property type="match status" value="1"/>
</dbReference>
<accession>A0A3S9PUH4</accession>
<name>A0A3S9PUH4_9ACTO</name>
<dbReference type="InterPro" id="IPR016185">
    <property type="entry name" value="PreATP-grasp_dom_sf"/>
</dbReference>
<dbReference type="InterPro" id="IPR013815">
    <property type="entry name" value="ATP_grasp_subdomain_1"/>
</dbReference>